<evidence type="ECO:0000256" key="2">
    <source>
        <dbReference type="ARBA" id="ARBA00022478"/>
    </source>
</evidence>
<keyword evidence="3" id="KW-0804">Transcription</keyword>
<feature type="domain" description="DNA-directed RNA polymerase RBP11-like dimerisation" evidence="7">
    <location>
        <begin position="13"/>
        <end position="83"/>
    </location>
</feature>
<accession>A0ABD0Y5E2</accession>
<keyword evidence="9" id="KW-1185">Reference proteome</keyword>
<evidence type="ECO:0000313" key="9">
    <source>
        <dbReference type="Proteomes" id="UP001558652"/>
    </source>
</evidence>
<organism evidence="8 9">
    <name type="scientific">Ranatra chinensis</name>
    <dbReference type="NCBI Taxonomy" id="642074"/>
    <lineage>
        <taxon>Eukaryota</taxon>
        <taxon>Metazoa</taxon>
        <taxon>Ecdysozoa</taxon>
        <taxon>Arthropoda</taxon>
        <taxon>Hexapoda</taxon>
        <taxon>Insecta</taxon>
        <taxon>Pterygota</taxon>
        <taxon>Neoptera</taxon>
        <taxon>Paraneoptera</taxon>
        <taxon>Hemiptera</taxon>
        <taxon>Heteroptera</taxon>
        <taxon>Panheteroptera</taxon>
        <taxon>Nepomorpha</taxon>
        <taxon>Nepidae</taxon>
        <taxon>Ranatrinae</taxon>
        <taxon>Ranatra</taxon>
    </lineage>
</organism>
<dbReference type="PANTHER" id="PTHR13946:SF28">
    <property type="entry name" value="DNA-DIRECTED RNA POLYMERASES I AND III SUBUNIT RPAC2"/>
    <property type="match status" value="1"/>
</dbReference>
<evidence type="ECO:0000256" key="1">
    <source>
        <dbReference type="ARBA" id="ARBA00004123"/>
    </source>
</evidence>
<keyword evidence="2" id="KW-0240">DNA-directed RNA polymerase</keyword>
<dbReference type="CDD" id="cd07029">
    <property type="entry name" value="RNAP_I_III_AC19"/>
    <property type="match status" value="1"/>
</dbReference>
<evidence type="ECO:0000256" key="6">
    <source>
        <dbReference type="ARBA" id="ARBA00031757"/>
    </source>
</evidence>
<evidence type="ECO:0000259" key="7">
    <source>
        <dbReference type="Pfam" id="PF13656"/>
    </source>
</evidence>
<dbReference type="HAMAP" id="MF_00261">
    <property type="entry name" value="RNApol_arch_Rpo11"/>
    <property type="match status" value="1"/>
</dbReference>
<reference evidence="8 9" key="1">
    <citation type="submission" date="2024-07" db="EMBL/GenBank/DDBJ databases">
        <title>Chromosome-level genome assembly of the water stick insect Ranatra chinensis (Heteroptera: Nepidae).</title>
        <authorList>
            <person name="Liu X."/>
        </authorList>
    </citation>
    <scope>NUCLEOTIDE SEQUENCE [LARGE SCALE GENOMIC DNA]</scope>
    <source>
        <strain evidence="8">Cailab_2021Rc</strain>
        <tissue evidence="8">Muscle</tissue>
    </source>
</reference>
<dbReference type="AlphaFoldDB" id="A0ABD0Y5E2"/>
<dbReference type="Pfam" id="PF13656">
    <property type="entry name" value="RNA_pol_L_2"/>
    <property type="match status" value="1"/>
</dbReference>
<dbReference type="Proteomes" id="UP001558652">
    <property type="component" value="Unassembled WGS sequence"/>
</dbReference>
<evidence type="ECO:0000256" key="5">
    <source>
        <dbReference type="ARBA" id="ARBA00025751"/>
    </source>
</evidence>
<comment type="subcellular location">
    <subcellularLocation>
        <location evidence="1">Nucleus</location>
    </subcellularLocation>
</comment>
<evidence type="ECO:0000313" key="8">
    <source>
        <dbReference type="EMBL" id="KAL1122630.1"/>
    </source>
</evidence>
<protein>
    <recommendedName>
        <fullName evidence="6">DNA-directed RNA polymerase I subunit D</fullName>
    </recommendedName>
</protein>
<gene>
    <name evidence="8" type="ORF">AAG570_002957</name>
</gene>
<dbReference type="InterPro" id="IPR009025">
    <property type="entry name" value="RBP11-like_dimer"/>
</dbReference>
<dbReference type="InterPro" id="IPR008193">
    <property type="entry name" value="RNA_pol_Rpb11_13-16kDa_CS"/>
</dbReference>
<dbReference type="PANTHER" id="PTHR13946">
    <property type="entry name" value="DNA-DIRECTED RNA POLYMERASE I,II,III"/>
    <property type="match status" value="1"/>
</dbReference>
<dbReference type="SUPFAM" id="SSF55257">
    <property type="entry name" value="RBP11-like subunits of RNA polymerase"/>
    <property type="match status" value="1"/>
</dbReference>
<dbReference type="EMBL" id="JBFDAA010000013">
    <property type="protein sequence ID" value="KAL1122630.1"/>
    <property type="molecule type" value="Genomic_DNA"/>
</dbReference>
<proteinExistence type="inferred from homology"/>
<evidence type="ECO:0000256" key="4">
    <source>
        <dbReference type="ARBA" id="ARBA00023242"/>
    </source>
</evidence>
<name>A0ABD0Y5E2_9HEMI</name>
<sequence>MTGDEESDDKSRTFVFTDEGHTLGNVLRAVITSYPEVTFCGYTVPHPAETKMHFRIQTSGPKAIDILMRGLKDLAQICDITLQKFDVRTHPGAGVQLSLSNTDSIY</sequence>
<comment type="caution">
    <text evidence="8">The sequence shown here is derived from an EMBL/GenBank/DDBJ whole genome shotgun (WGS) entry which is preliminary data.</text>
</comment>
<dbReference type="GO" id="GO:0005634">
    <property type="term" value="C:nucleus"/>
    <property type="evidence" value="ECO:0007669"/>
    <property type="project" value="UniProtKB-SubCell"/>
</dbReference>
<evidence type="ECO:0000256" key="3">
    <source>
        <dbReference type="ARBA" id="ARBA00023163"/>
    </source>
</evidence>
<dbReference type="GO" id="GO:0000428">
    <property type="term" value="C:DNA-directed RNA polymerase complex"/>
    <property type="evidence" value="ECO:0007669"/>
    <property type="project" value="UniProtKB-KW"/>
</dbReference>
<dbReference type="Gene3D" id="3.30.1360.10">
    <property type="entry name" value="RNA polymerase, RBP11-like subunit"/>
    <property type="match status" value="1"/>
</dbReference>
<comment type="similarity">
    <text evidence="5">Belongs to the archaeal Rpo11/eukaryotic RPB11/RPC19 RNA polymerase subunit family.</text>
</comment>
<dbReference type="PROSITE" id="PS01154">
    <property type="entry name" value="RNA_POL_L_13KD"/>
    <property type="match status" value="1"/>
</dbReference>
<keyword evidence="4" id="KW-0539">Nucleus</keyword>
<dbReference type="InterPro" id="IPR022905">
    <property type="entry name" value="Rpo11-like"/>
</dbReference>
<dbReference type="InterPro" id="IPR033898">
    <property type="entry name" value="RNAP_AC19"/>
</dbReference>
<dbReference type="InterPro" id="IPR036603">
    <property type="entry name" value="RBP11-like"/>
</dbReference>